<evidence type="ECO:0000256" key="6">
    <source>
        <dbReference type="ARBA" id="ARBA00022519"/>
    </source>
</evidence>
<dbReference type="Gene3D" id="3.40.50.300">
    <property type="entry name" value="P-loop containing nucleotide triphosphate hydrolases"/>
    <property type="match status" value="1"/>
</dbReference>
<dbReference type="Pfam" id="PF13807">
    <property type="entry name" value="GNVR"/>
    <property type="match status" value="1"/>
</dbReference>
<keyword evidence="10 20" id="KW-0418">Kinase</keyword>
<comment type="similarity">
    <text evidence="2">Belongs to the CpsD/CapB family.</text>
</comment>
<dbReference type="AlphaFoldDB" id="A0A8J2VEC5"/>
<dbReference type="InterPro" id="IPR050445">
    <property type="entry name" value="Bact_polysacc_biosynth/exp"/>
</dbReference>
<feature type="transmembrane region" description="Helical" evidence="16">
    <location>
        <begin position="28"/>
        <end position="46"/>
    </location>
</feature>
<evidence type="ECO:0000256" key="5">
    <source>
        <dbReference type="ARBA" id="ARBA00022475"/>
    </source>
</evidence>
<comment type="caution">
    <text evidence="20">The sequence shown here is derived from an EMBL/GenBank/DDBJ whole genome shotgun (WGS) entry which is preliminary data.</text>
</comment>
<evidence type="ECO:0000256" key="7">
    <source>
        <dbReference type="ARBA" id="ARBA00022679"/>
    </source>
</evidence>
<dbReference type="InterPro" id="IPR032807">
    <property type="entry name" value="GNVR"/>
</dbReference>
<keyword evidence="14" id="KW-0829">Tyrosine-protein kinase</keyword>
<keyword evidence="11" id="KW-0067">ATP-binding</keyword>
<organism evidence="20 21">
    <name type="scientific">Planktosalinus lacus</name>
    <dbReference type="NCBI Taxonomy" id="1526573"/>
    <lineage>
        <taxon>Bacteria</taxon>
        <taxon>Pseudomonadati</taxon>
        <taxon>Bacteroidota</taxon>
        <taxon>Flavobacteriia</taxon>
        <taxon>Flavobacteriales</taxon>
        <taxon>Flavobacteriaceae</taxon>
        <taxon>Planktosalinus</taxon>
    </lineage>
</organism>
<keyword evidence="7" id="KW-0808">Transferase</keyword>
<keyword evidence="5" id="KW-1003">Cell membrane</keyword>
<dbReference type="InterPro" id="IPR027417">
    <property type="entry name" value="P-loop_NTPase"/>
</dbReference>
<evidence type="ECO:0000256" key="11">
    <source>
        <dbReference type="ARBA" id="ARBA00022840"/>
    </source>
</evidence>
<dbReference type="EMBL" id="BMGK01000012">
    <property type="protein sequence ID" value="GGE00342.1"/>
    <property type="molecule type" value="Genomic_DNA"/>
</dbReference>
<dbReference type="PANTHER" id="PTHR32309:SF13">
    <property type="entry name" value="FERRIC ENTEROBACTIN TRANSPORT PROTEIN FEPE"/>
    <property type="match status" value="1"/>
</dbReference>
<dbReference type="PANTHER" id="PTHR32309">
    <property type="entry name" value="TYROSINE-PROTEIN KINASE"/>
    <property type="match status" value="1"/>
</dbReference>
<feature type="domain" description="AAA" evidence="18">
    <location>
        <begin position="587"/>
        <end position="718"/>
    </location>
</feature>
<evidence type="ECO:0000259" key="17">
    <source>
        <dbReference type="Pfam" id="PF02706"/>
    </source>
</evidence>
<keyword evidence="13 16" id="KW-0472">Membrane</keyword>
<gene>
    <name evidence="20" type="ORF">GCM10011312_24810</name>
</gene>
<dbReference type="InterPro" id="IPR003856">
    <property type="entry name" value="LPS_length_determ_N"/>
</dbReference>
<dbReference type="GO" id="GO:0005886">
    <property type="term" value="C:plasma membrane"/>
    <property type="evidence" value="ECO:0007669"/>
    <property type="project" value="UniProtKB-SubCell"/>
</dbReference>
<evidence type="ECO:0000256" key="9">
    <source>
        <dbReference type="ARBA" id="ARBA00022741"/>
    </source>
</evidence>
<sequence>METTPNTPVNEHAEPDLREQLEFYMRKWPWFIMGVLICMTVAFLYLRYSTAQYKTTTSIIIKDSKGRGAASELAAFEDIGLISGMNTNSIENEIEILRSKRLFRRVVEKLNLNIRYYTEGNIKITEVYKNTPFTVKVLNYNEEVPLPETPLQFTILSPTTVSITNPETDQSLDANFGDRIDLDFASITLVPEMERLEALENNRSLLVQFSSVEQIVGLYQSRVQVNPIAKNASVIELSLNDPVREKAQDILNELVIQYNEDAINDRNLVANNTANFIDERLQIITAELDSVETDKVTFKQDNRITSLEAEAELFLSSASEFNKQQITFETQLELINDLMRYLDNRSEIGLLPANLGIAEGGMEELISNYNQLVLERTRMLRSSTEQNPVVINLTNQINELRGSIMSGLDNVKNAIETNLRDLRRQESIFGSKIAEVPGKEKQFRGIERQQTIKEALYLFLLQKREETSISLAVTAPKAKVVDAAYSSSNPVSPKRNIIYLAALLLGLLIPFLIFYLHQLLYDKVSTRKDIERSIGSIPFVGEIPKIVAKEVDFIKRNDTNVLAESFRILRTNLQYLLVNKHHSESGKTIFVTSTVKGEGKTFTAVNLALTLSYTGKKVVLVGADIRNPQIHRYFPSDDGAKGVTNYLIGESPNLEHYARNTPLSSMLEVISSGPIPPNPAELWMSQHTDEFFDSLKHEYDYVIVDTAPCLLVTDTLLISKYADTTLYVVRADYTERKLLDFPKENLENGKLKNVAFVLNNVKMANFGYGNKYGYTYGAEKQGFWKRMLEVFRG</sequence>
<dbReference type="RefSeq" id="WP_188443022.1">
    <property type="nucleotide sequence ID" value="NZ_BMGK01000012.1"/>
</dbReference>
<evidence type="ECO:0000256" key="16">
    <source>
        <dbReference type="SAM" id="Phobius"/>
    </source>
</evidence>
<dbReference type="SUPFAM" id="SSF52540">
    <property type="entry name" value="P-loop containing nucleoside triphosphate hydrolases"/>
    <property type="match status" value="1"/>
</dbReference>
<evidence type="ECO:0000256" key="1">
    <source>
        <dbReference type="ARBA" id="ARBA00004429"/>
    </source>
</evidence>
<evidence type="ECO:0000256" key="8">
    <source>
        <dbReference type="ARBA" id="ARBA00022692"/>
    </source>
</evidence>
<evidence type="ECO:0000256" key="3">
    <source>
        <dbReference type="ARBA" id="ARBA00008883"/>
    </source>
</evidence>
<protein>
    <recommendedName>
        <fullName evidence="4">non-specific protein-tyrosine kinase</fullName>
        <ecNumber evidence="4">2.7.10.2</ecNumber>
    </recommendedName>
</protein>
<comment type="catalytic activity">
    <reaction evidence="15">
        <text>L-tyrosyl-[protein] + ATP = O-phospho-L-tyrosyl-[protein] + ADP + H(+)</text>
        <dbReference type="Rhea" id="RHEA:10596"/>
        <dbReference type="Rhea" id="RHEA-COMP:10136"/>
        <dbReference type="Rhea" id="RHEA-COMP:20101"/>
        <dbReference type="ChEBI" id="CHEBI:15378"/>
        <dbReference type="ChEBI" id="CHEBI:30616"/>
        <dbReference type="ChEBI" id="CHEBI:46858"/>
        <dbReference type="ChEBI" id="CHEBI:61978"/>
        <dbReference type="ChEBI" id="CHEBI:456216"/>
        <dbReference type="EC" id="2.7.10.2"/>
    </reaction>
</comment>
<keyword evidence="8 16" id="KW-0812">Transmembrane</keyword>
<evidence type="ECO:0000259" key="18">
    <source>
        <dbReference type="Pfam" id="PF13614"/>
    </source>
</evidence>
<dbReference type="Pfam" id="PF02706">
    <property type="entry name" value="Wzz"/>
    <property type="match status" value="1"/>
</dbReference>
<evidence type="ECO:0000256" key="13">
    <source>
        <dbReference type="ARBA" id="ARBA00023136"/>
    </source>
</evidence>
<evidence type="ECO:0000256" key="14">
    <source>
        <dbReference type="ARBA" id="ARBA00023137"/>
    </source>
</evidence>
<feature type="domain" description="Tyrosine-protein kinase G-rich" evidence="19">
    <location>
        <begin position="448"/>
        <end position="516"/>
    </location>
</feature>
<reference evidence="20" key="2">
    <citation type="submission" date="2020-09" db="EMBL/GenBank/DDBJ databases">
        <authorList>
            <person name="Sun Q."/>
            <person name="Zhou Y."/>
        </authorList>
    </citation>
    <scope>NUCLEOTIDE SEQUENCE</scope>
    <source>
        <strain evidence="20">CGMCC 1.12924</strain>
    </source>
</reference>
<evidence type="ECO:0000256" key="4">
    <source>
        <dbReference type="ARBA" id="ARBA00011903"/>
    </source>
</evidence>
<evidence type="ECO:0000256" key="15">
    <source>
        <dbReference type="ARBA" id="ARBA00051245"/>
    </source>
</evidence>
<dbReference type="Proteomes" id="UP000652231">
    <property type="component" value="Unassembled WGS sequence"/>
</dbReference>
<feature type="transmembrane region" description="Helical" evidence="16">
    <location>
        <begin position="497"/>
        <end position="517"/>
    </location>
</feature>
<dbReference type="EC" id="2.7.10.2" evidence="4"/>
<dbReference type="GO" id="GO:0004715">
    <property type="term" value="F:non-membrane spanning protein tyrosine kinase activity"/>
    <property type="evidence" value="ECO:0007669"/>
    <property type="project" value="UniProtKB-EC"/>
</dbReference>
<dbReference type="NCBIfam" id="TIGR01007">
    <property type="entry name" value="eps_fam"/>
    <property type="match status" value="1"/>
</dbReference>
<dbReference type="Pfam" id="PF13614">
    <property type="entry name" value="AAA_31"/>
    <property type="match status" value="1"/>
</dbReference>
<proteinExistence type="inferred from homology"/>
<reference evidence="20" key="1">
    <citation type="journal article" date="2014" name="Int. J. Syst. Evol. Microbiol.">
        <title>Complete genome sequence of Corynebacterium casei LMG S-19264T (=DSM 44701T), isolated from a smear-ripened cheese.</title>
        <authorList>
            <consortium name="US DOE Joint Genome Institute (JGI-PGF)"/>
            <person name="Walter F."/>
            <person name="Albersmeier A."/>
            <person name="Kalinowski J."/>
            <person name="Ruckert C."/>
        </authorList>
    </citation>
    <scope>NUCLEOTIDE SEQUENCE</scope>
    <source>
        <strain evidence="20">CGMCC 1.12924</strain>
    </source>
</reference>
<dbReference type="CDD" id="cd05387">
    <property type="entry name" value="BY-kinase"/>
    <property type="match status" value="1"/>
</dbReference>
<keyword evidence="21" id="KW-1185">Reference proteome</keyword>
<dbReference type="InterPro" id="IPR025669">
    <property type="entry name" value="AAA_dom"/>
</dbReference>
<feature type="domain" description="Polysaccharide chain length determinant N-terminal" evidence="17">
    <location>
        <begin position="16"/>
        <end position="110"/>
    </location>
</feature>
<evidence type="ECO:0000256" key="12">
    <source>
        <dbReference type="ARBA" id="ARBA00022989"/>
    </source>
</evidence>
<evidence type="ECO:0000256" key="10">
    <source>
        <dbReference type="ARBA" id="ARBA00022777"/>
    </source>
</evidence>
<dbReference type="InterPro" id="IPR005702">
    <property type="entry name" value="Wzc-like_C"/>
</dbReference>
<name>A0A8J2VEC5_9FLAO</name>
<evidence type="ECO:0000313" key="20">
    <source>
        <dbReference type="EMBL" id="GGE00342.1"/>
    </source>
</evidence>
<dbReference type="GO" id="GO:0005524">
    <property type="term" value="F:ATP binding"/>
    <property type="evidence" value="ECO:0007669"/>
    <property type="project" value="UniProtKB-KW"/>
</dbReference>
<comment type="similarity">
    <text evidence="3">Belongs to the etk/wzc family.</text>
</comment>
<keyword evidence="9" id="KW-0547">Nucleotide-binding</keyword>
<keyword evidence="6" id="KW-0997">Cell inner membrane</keyword>
<evidence type="ECO:0000313" key="21">
    <source>
        <dbReference type="Proteomes" id="UP000652231"/>
    </source>
</evidence>
<keyword evidence="12 16" id="KW-1133">Transmembrane helix</keyword>
<comment type="subcellular location">
    <subcellularLocation>
        <location evidence="1">Cell inner membrane</location>
        <topology evidence="1">Multi-pass membrane protein</topology>
    </subcellularLocation>
</comment>
<evidence type="ECO:0000256" key="2">
    <source>
        <dbReference type="ARBA" id="ARBA00007316"/>
    </source>
</evidence>
<evidence type="ECO:0000259" key="19">
    <source>
        <dbReference type="Pfam" id="PF13807"/>
    </source>
</evidence>
<accession>A0A8J2VEC5</accession>